<organism evidence="2">
    <name type="scientific">hydrothermal vent metagenome</name>
    <dbReference type="NCBI Taxonomy" id="652676"/>
    <lineage>
        <taxon>unclassified sequences</taxon>
        <taxon>metagenomes</taxon>
        <taxon>ecological metagenomes</taxon>
    </lineage>
</organism>
<protein>
    <recommendedName>
        <fullName evidence="1">DUF2914 domain-containing protein</fullName>
    </recommendedName>
</protein>
<accession>A0A1W1DA09</accession>
<name>A0A1W1DA09_9ZZZZ</name>
<sequence length="88" mass="10472">MTEADDSLGKIYFYTNIRNLTGDRITHRWTYKDKVKATISFKIKGDRWRVWSSKNIWHTWTGLWTVEVVDQNDKVLLVKTINVEKKAL</sequence>
<dbReference type="EMBL" id="FPHR01000024">
    <property type="protein sequence ID" value="SFV77438.1"/>
    <property type="molecule type" value="Genomic_DNA"/>
</dbReference>
<gene>
    <name evidence="2" type="ORF">MNB_SUP05-4-92</name>
</gene>
<dbReference type="Pfam" id="PF11141">
    <property type="entry name" value="DUF2914"/>
    <property type="match status" value="1"/>
</dbReference>
<evidence type="ECO:0000259" key="1">
    <source>
        <dbReference type="Pfam" id="PF11141"/>
    </source>
</evidence>
<proteinExistence type="predicted"/>
<evidence type="ECO:0000313" key="2">
    <source>
        <dbReference type="EMBL" id="SFV77438.1"/>
    </source>
</evidence>
<dbReference type="AlphaFoldDB" id="A0A1W1DA09"/>
<feature type="domain" description="DUF2914" evidence="1">
    <location>
        <begin position="24"/>
        <end position="77"/>
    </location>
</feature>
<reference evidence="2" key="1">
    <citation type="submission" date="2016-10" db="EMBL/GenBank/DDBJ databases">
        <authorList>
            <person name="de Groot N.N."/>
        </authorList>
    </citation>
    <scope>NUCLEOTIDE SEQUENCE</scope>
</reference>
<dbReference type="InterPro" id="IPR022606">
    <property type="entry name" value="DUF2914"/>
</dbReference>